<gene>
    <name evidence="4" type="ORF">MKW98_023685</name>
</gene>
<organism evidence="4 5">
    <name type="scientific">Papaver atlanticum</name>
    <dbReference type="NCBI Taxonomy" id="357466"/>
    <lineage>
        <taxon>Eukaryota</taxon>
        <taxon>Viridiplantae</taxon>
        <taxon>Streptophyta</taxon>
        <taxon>Embryophyta</taxon>
        <taxon>Tracheophyta</taxon>
        <taxon>Spermatophyta</taxon>
        <taxon>Magnoliopsida</taxon>
        <taxon>Ranunculales</taxon>
        <taxon>Papaveraceae</taxon>
        <taxon>Papaveroideae</taxon>
        <taxon>Papaver</taxon>
    </lineage>
</organism>
<dbReference type="Gene3D" id="3.40.50.1820">
    <property type="entry name" value="alpha/beta hydrolase"/>
    <property type="match status" value="2"/>
</dbReference>
<dbReference type="InterPro" id="IPR029058">
    <property type="entry name" value="AB_hydrolase_fold"/>
</dbReference>
<reference evidence="4" key="1">
    <citation type="submission" date="2022-04" db="EMBL/GenBank/DDBJ databases">
        <title>A functionally conserved STORR gene fusion in Papaver species that diverged 16.8 million years ago.</title>
        <authorList>
            <person name="Catania T."/>
        </authorList>
    </citation>
    <scope>NUCLEOTIDE SEQUENCE</scope>
    <source>
        <strain evidence="4">S-188037</strain>
    </source>
</reference>
<dbReference type="Pfam" id="PF00561">
    <property type="entry name" value="Abhydrolase_1"/>
    <property type="match status" value="1"/>
</dbReference>
<sequence length="251" mass="28429">MDQIQHKYVESRGLKLHLAGTGVSDSVVVFLHGFPEIWYSWRHQMIAVAKAGYRAIAPDFRGYGLSEIPQEPEKASFNFGARPGYLFAILHPERVRGVVAIGVSFLPPGPSLAFAGQLPEGFYILRWQKPGRAEADFGRLEVKNVIRNIYILFSKSEIPIEPEDKRNHGLVKKISQASLYEKSGFHTALQVPYRSINEQFGMEQYISSEKAKEYVPDVELTSLPEGTLFAQEQFPEQVKLLIKFLSKHNHV</sequence>
<evidence type="ECO:0000313" key="4">
    <source>
        <dbReference type="EMBL" id="KAI3928084.1"/>
    </source>
</evidence>
<evidence type="ECO:0000256" key="2">
    <source>
        <dbReference type="ARBA" id="ARBA00038334"/>
    </source>
</evidence>
<dbReference type="SUPFAM" id="SSF53474">
    <property type="entry name" value="alpha/beta-Hydrolases"/>
    <property type="match status" value="1"/>
</dbReference>
<evidence type="ECO:0000256" key="1">
    <source>
        <dbReference type="ARBA" id="ARBA00022801"/>
    </source>
</evidence>
<dbReference type="InterPro" id="IPR000073">
    <property type="entry name" value="AB_hydrolase_1"/>
</dbReference>
<dbReference type="InterPro" id="IPR000639">
    <property type="entry name" value="Epox_hydrolase-like"/>
</dbReference>
<keyword evidence="1" id="KW-0378">Hydrolase</keyword>
<dbReference type="PRINTS" id="PR00412">
    <property type="entry name" value="EPOXHYDRLASE"/>
</dbReference>
<comment type="similarity">
    <text evidence="2">Belongs to the AB hydrolase superfamily. Epoxide hydrolase family.</text>
</comment>
<feature type="domain" description="AB hydrolase-1" evidence="3">
    <location>
        <begin position="27"/>
        <end position="72"/>
    </location>
</feature>
<dbReference type="PANTHER" id="PTHR43329">
    <property type="entry name" value="EPOXIDE HYDROLASE"/>
    <property type="match status" value="1"/>
</dbReference>
<dbReference type="EMBL" id="JAJJMB010007708">
    <property type="protein sequence ID" value="KAI3928084.1"/>
    <property type="molecule type" value="Genomic_DNA"/>
</dbReference>
<name>A0AAD4XMJ4_9MAGN</name>
<dbReference type="Proteomes" id="UP001202328">
    <property type="component" value="Unassembled WGS sequence"/>
</dbReference>
<evidence type="ECO:0000313" key="5">
    <source>
        <dbReference type="Proteomes" id="UP001202328"/>
    </source>
</evidence>
<dbReference type="GO" id="GO:0016787">
    <property type="term" value="F:hydrolase activity"/>
    <property type="evidence" value="ECO:0007669"/>
    <property type="project" value="UniProtKB-KW"/>
</dbReference>
<evidence type="ECO:0000259" key="3">
    <source>
        <dbReference type="Pfam" id="PF00561"/>
    </source>
</evidence>
<comment type="caution">
    <text evidence="4">The sequence shown here is derived from an EMBL/GenBank/DDBJ whole genome shotgun (WGS) entry which is preliminary data.</text>
</comment>
<protein>
    <recommendedName>
        <fullName evidence="3">AB hydrolase-1 domain-containing protein</fullName>
    </recommendedName>
</protein>
<keyword evidence="5" id="KW-1185">Reference proteome</keyword>
<accession>A0AAD4XMJ4</accession>
<dbReference type="AlphaFoldDB" id="A0AAD4XMJ4"/>
<proteinExistence type="inferred from homology"/>